<keyword evidence="2" id="KW-1185">Reference proteome</keyword>
<accession>A0ABV6UX90</accession>
<organism evidence="1 2">
    <name type="scientific">Streptacidiphilus cavernicola</name>
    <dbReference type="NCBI Taxonomy" id="3342716"/>
    <lineage>
        <taxon>Bacteria</taxon>
        <taxon>Bacillati</taxon>
        <taxon>Actinomycetota</taxon>
        <taxon>Actinomycetes</taxon>
        <taxon>Kitasatosporales</taxon>
        <taxon>Streptomycetaceae</taxon>
        <taxon>Streptacidiphilus</taxon>
    </lineage>
</organism>
<comment type="caution">
    <text evidence="1">The sequence shown here is derived from an EMBL/GenBank/DDBJ whole genome shotgun (WGS) entry which is preliminary data.</text>
</comment>
<dbReference type="Proteomes" id="UP001592528">
    <property type="component" value="Unassembled WGS sequence"/>
</dbReference>
<proteinExistence type="predicted"/>
<name>A0ABV6UX90_9ACTN</name>
<evidence type="ECO:0000313" key="2">
    <source>
        <dbReference type="Proteomes" id="UP001592528"/>
    </source>
</evidence>
<sequence length="53" mass="5905">MRVLLCFVYFLLVVPAGVASRLIRDPLARRWDPRAETYWVTSGGNAVGGRAAR</sequence>
<gene>
    <name evidence="1" type="ORF">ACEZDJ_32760</name>
</gene>
<evidence type="ECO:0000313" key="1">
    <source>
        <dbReference type="EMBL" id="MFC1406076.1"/>
    </source>
</evidence>
<protein>
    <submittedName>
        <fullName evidence="1">Uncharacterized protein</fullName>
    </submittedName>
</protein>
<dbReference type="RefSeq" id="WP_198037626.1">
    <property type="nucleotide sequence ID" value="NZ_JBHEZZ010000026.1"/>
</dbReference>
<dbReference type="EMBL" id="JBHEZZ010000026">
    <property type="protein sequence ID" value="MFC1406076.1"/>
    <property type="molecule type" value="Genomic_DNA"/>
</dbReference>
<reference evidence="1 2" key="1">
    <citation type="submission" date="2024-09" db="EMBL/GenBank/DDBJ databases">
        <authorList>
            <person name="Lee S.D."/>
        </authorList>
    </citation>
    <scope>NUCLEOTIDE SEQUENCE [LARGE SCALE GENOMIC DNA]</scope>
    <source>
        <strain evidence="1 2">N1-5</strain>
    </source>
</reference>